<dbReference type="EMBL" id="SSXP01000023">
    <property type="protein sequence ID" value="TII05037.1"/>
    <property type="molecule type" value="Genomic_DNA"/>
</dbReference>
<dbReference type="OrthoDB" id="2224057at2"/>
<evidence type="ECO:0000313" key="1">
    <source>
        <dbReference type="EMBL" id="TII05037.1"/>
    </source>
</evidence>
<evidence type="ECO:0000313" key="2">
    <source>
        <dbReference type="Proteomes" id="UP000305768"/>
    </source>
</evidence>
<dbReference type="InterPro" id="IPR013321">
    <property type="entry name" value="Arc_rbn_hlx_hlx"/>
</dbReference>
<proteinExistence type="predicted"/>
<dbReference type="AlphaFoldDB" id="A0A4T2H6L4"/>
<protein>
    <submittedName>
        <fullName evidence="1">Antitoxin</fullName>
    </submittedName>
</protein>
<dbReference type="GO" id="GO:0006355">
    <property type="term" value="P:regulation of DNA-templated transcription"/>
    <property type="evidence" value="ECO:0007669"/>
    <property type="project" value="InterPro"/>
</dbReference>
<comment type="caution">
    <text evidence="1">The sequence shown here is derived from an EMBL/GenBank/DDBJ whole genome shotgun (WGS) entry which is preliminary data.</text>
</comment>
<gene>
    <name evidence="1" type="ORF">FAJ34_10690</name>
</gene>
<organism evidence="1 2">
    <name type="scientific">Streptococcus suis</name>
    <dbReference type="NCBI Taxonomy" id="1307"/>
    <lineage>
        <taxon>Bacteria</taxon>
        <taxon>Bacillati</taxon>
        <taxon>Bacillota</taxon>
        <taxon>Bacilli</taxon>
        <taxon>Lactobacillales</taxon>
        <taxon>Streptococcaceae</taxon>
        <taxon>Streptococcus</taxon>
    </lineage>
</organism>
<reference evidence="1 2" key="1">
    <citation type="submission" date="2019-04" db="EMBL/GenBank/DDBJ databases">
        <title>Genome analysis of Streptococcus suis strain WUSS425.</title>
        <authorList>
            <person name="Chen H."/>
            <person name="Gao X."/>
            <person name="Wu Z."/>
        </authorList>
    </citation>
    <scope>NUCLEOTIDE SEQUENCE [LARGE SCALE GENOMIC DNA]</scope>
    <source>
        <strain evidence="1 2">WUSS425</strain>
    </source>
</reference>
<sequence>MMTTALKNVAFKMDSDTLDLASEVIKENGYNLNKVMRLYLKNVAITKKIDLPTEEELDNEFLFMQLKSEVKQRVSDVQNGKYYSDSDLVERYGL</sequence>
<name>A0A4T2H6L4_STRSU</name>
<dbReference type="Proteomes" id="UP000305768">
    <property type="component" value="Unassembled WGS sequence"/>
</dbReference>
<accession>A0A4T2H6L4</accession>
<dbReference type="Gene3D" id="1.10.1220.10">
    <property type="entry name" value="Met repressor-like"/>
    <property type="match status" value="1"/>
</dbReference>